<reference evidence="1 2" key="1">
    <citation type="submission" date="2018-06" db="EMBL/GenBank/DDBJ databases">
        <title>A transcriptomic atlas of mushroom development highlights an independent origin of complex multicellularity.</title>
        <authorList>
            <consortium name="DOE Joint Genome Institute"/>
            <person name="Krizsan K."/>
            <person name="Almasi E."/>
            <person name="Merenyi Z."/>
            <person name="Sahu N."/>
            <person name="Viragh M."/>
            <person name="Koszo T."/>
            <person name="Mondo S."/>
            <person name="Kiss B."/>
            <person name="Balint B."/>
            <person name="Kues U."/>
            <person name="Barry K."/>
            <person name="Hegedus J.C."/>
            <person name="Henrissat B."/>
            <person name="Johnson J."/>
            <person name="Lipzen A."/>
            <person name="Ohm R."/>
            <person name="Nagy I."/>
            <person name="Pangilinan J."/>
            <person name="Yan J."/>
            <person name="Xiong Y."/>
            <person name="Grigoriev I.V."/>
            <person name="Hibbett D.S."/>
            <person name="Nagy L.G."/>
        </authorList>
    </citation>
    <scope>NUCLEOTIDE SEQUENCE [LARGE SCALE GENOMIC DNA]</scope>
    <source>
        <strain evidence="1 2">SZMC22713</strain>
    </source>
</reference>
<dbReference type="AlphaFoldDB" id="A0A4Y7Q7A1"/>
<keyword evidence="2" id="KW-1185">Reference proteome</keyword>
<dbReference type="Gene3D" id="1.25.40.10">
    <property type="entry name" value="Tetratricopeptide repeat domain"/>
    <property type="match status" value="1"/>
</dbReference>
<dbReference type="InterPro" id="IPR040201">
    <property type="entry name" value="Mrg3-like"/>
</dbReference>
<gene>
    <name evidence="1" type="ORF">BD410DRAFT_839470</name>
</gene>
<dbReference type="SUPFAM" id="SSF48452">
    <property type="entry name" value="TPR-like"/>
    <property type="match status" value="1"/>
</dbReference>
<dbReference type="OrthoDB" id="10050400at2759"/>
<dbReference type="VEuPathDB" id="FungiDB:BD410DRAFT_839470"/>
<dbReference type="InterPro" id="IPR011990">
    <property type="entry name" value="TPR-like_helical_dom_sf"/>
</dbReference>
<proteinExistence type="predicted"/>
<dbReference type="Proteomes" id="UP000294933">
    <property type="component" value="Unassembled WGS sequence"/>
</dbReference>
<dbReference type="EMBL" id="ML170173">
    <property type="protein sequence ID" value="TDL22769.1"/>
    <property type="molecule type" value="Genomic_DNA"/>
</dbReference>
<name>A0A4Y7Q7A1_9AGAM</name>
<accession>A0A4Y7Q7A1</accession>
<evidence type="ECO:0000313" key="2">
    <source>
        <dbReference type="Proteomes" id="UP000294933"/>
    </source>
</evidence>
<evidence type="ECO:0000313" key="1">
    <source>
        <dbReference type="EMBL" id="TDL22769.1"/>
    </source>
</evidence>
<dbReference type="PANTHER" id="PTHR28142:SF1">
    <property type="entry name" value="MITOCHONDRIAL INNER MEMBRANE I-AAA PROTEASE SUPERCOMPLEX SUBUNIT MGR3-RELATED"/>
    <property type="match status" value="1"/>
</dbReference>
<protein>
    <recommendedName>
        <fullName evidence="3">TPR-like protein</fullName>
    </recommendedName>
</protein>
<dbReference type="PANTHER" id="PTHR28142">
    <property type="entry name" value="MITOCHONDRIAL INNER MEMBRANE I-AAA PROTEASE SUPERCOMPLEX SUBUNIT MGR3-RELATED"/>
    <property type="match status" value="1"/>
</dbReference>
<evidence type="ECO:0008006" key="3">
    <source>
        <dbReference type="Google" id="ProtNLM"/>
    </source>
</evidence>
<organism evidence="1 2">
    <name type="scientific">Rickenella mellea</name>
    <dbReference type="NCBI Taxonomy" id="50990"/>
    <lineage>
        <taxon>Eukaryota</taxon>
        <taxon>Fungi</taxon>
        <taxon>Dikarya</taxon>
        <taxon>Basidiomycota</taxon>
        <taxon>Agaricomycotina</taxon>
        <taxon>Agaricomycetes</taxon>
        <taxon>Hymenochaetales</taxon>
        <taxon>Rickenellaceae</taxon>
        <taxon>Rickenella</taxon>
    </lineage>
</organism>
<sequence length="405" mass="44925">MWPVEVRSDLRSGIKAKQQDDLLLSQRYLQRAWDTAKSLPLQTFGSEPCLKVSGIAIKLAEVLEANGAPDAAYTVYAEALKLLQNVRAADPAVTASKNLWYSSPLPDNLEALERSMDSFSQEGNTETHHLEAQSEVVEHDRLTYLSTNERVRSIALAQKLGEMAYEYGQPQEEEEKWLSYAAEEVFRILADMNLLVRRNGDEDHDVAVSMDEGNDTELVLPPWAMKANLAAPIEALGSFYVRQDKPNYALTLYRFCLIMIRDSPSTENTCRHAQVLNNLAHILFKLTDKSADDEDMATAEKLALQAAGLAQNILMPVDHKSKGDLSAMSEDPTALCAYVLPVALFNLGMMYEELGKGELAKRSFSDSYIWSVKFGVKDATLNASAALRRLEHASTAKTEAAVKSS</sequence>
<dbReference type="STRING" id="50990.A0A4Y7Q7A1"/>